<dbReference type="SUPFAM" id="SSF53474">
    <property type="entry name" value="alpha/beta-Hydrolases"/>
    <property type="match status" value="1"/>
</dbReference>
<gene>
    <name evidence="2" type="ORF">E2R54_11165</name>
</gene>
<evidence type="ECO:0000313" key="3">
    <source>
        <dbReference type="Proteomes" id="UP000295633"/>
    </source>
</evidence>
<evidence type="ECO:0000259" key="1">
    <source>
        <dbReference type="Pfam" id="PF20408"/>
    </source>
</evidence>
<dbReference type="RefSeq" id="WP_133399772.1">
    <property type="nucleotide sequence ID" value="NZ_SMZX01000002.1"/>
</dbReference>
<dbReference type="STRING" id="273677.BW34_02243"/>
<evidence type="ECO:0000313" key="2">
    <source>
        <dbReference type="EMBL" id="TDL43750.1"/>
    </source>
</evidence>
<feature type="domain" description="KANL3/Tex30 alpha/beta hydrolase-like" evidence="1">
    <location>
        <begin position="25"/>
        <end position="196"/>
    </location>
</feature>
<dbReference type="Proteomes" id="UP000295633">
    <property type="component" value="Unassembled WGS sequence"/>
</dbReference>
<keyword evidence="2" id="KW-0378">Hydrolase</keyword>
<proteinExistence type="predicted"/>
<dbReference type="InterPro" id="IPR029058">
    <property type="entry name" value="AB_hydrolase_fold"/>
</dbReference>
<organism evidence="2 3">
    <name type="scientific">Microbacterium oleivorans</name>
    <dbReference type="NCBI Taxonomy" id="273677"/>
    <lineage>
        <taxon>Bacteria</taxon>
        <taxon>Bacillati</taxon>
        <taxon>Actinomycetota</taxon>
        <taxon>Actinomycetes</taxon>
        <taxon>Micrococcales</taxon>
        <taxon>Microbacteriaceae</taxon>
        <taxon>Microbacterium</taxon>
    </lineage>
</organism>
<dbReference type="EMBL" id="SMZX01000002">
    <property type="protein sequence ID" value="TDL43750.1"/>
    <property type="molecule type" value="Genomic_DNA"/>
</dbReference>
<sequence length="223" mass="23409">MIPVSLPSGGVELDAWIDEATDPIAVIALAHGAGAGHEHPFLEGVAHAWSAAGFTTVRFDFPYRHAGRRMPGPAAHAIETWSAVETYCRGLRPGIPFAAAGKSYGGRMASMAAAEGRIGPEALVYLGYPLHPPGRPENARAAHLPSVSAPQLFLAGTKDPFLQPLADLEAAVASCQVADIEWFEGGGHSFEVAGRKLPAHEVGAATARAAVPWLSERLQRPVA</sequence>
<accession>A0A4V6PNG9</accession>
<dbReference type="GO" id="GO:0016787">
    <property type="term" value="F:hydrolase activity"/>
    <property type="evidence" value="ECO:0007669"/>
    <property type="project" value="UniProtKB-KW"/>
</dbReference>
<reference evidence="2 3" key="1">
    <citation type="submission" date="2019-03" db="EMBL/GenBank/DDBJ databases">
        <title>Genome Sequencing and Assembly of Various Microbes Isolated from Partially Reclaimed Soil and Acid Mine Drainage (AMD) Site.</title>
        <authorList>
            <person name="Steinbock B."/>
            <person name="Bechtold R."/>
            <person name="Sevigny J.L."/>
            <person name="Thomas D."/>
            <person name="Cuthill L.R."/>
            <person name="Aveiro Johannsen E.J."/>
            <person name="Thomas K."/>
            <person name="Ghosh A."/>
        </authorList>
    </citation>
    <scope>NUCLEOTIDE SEQUENCE [LARGE SCALE GENOMIC DNA]</scope>
    <source>
        <strain evidence="2 3">F-B2</strain>
    </source>
</reference>
<name>A0A4V6PNG9_9MICO</name>
<dbReference type="AlphaFoldDB" id="A0A4V6PNG9"/>
<dbReference type="PANTHER" id="PTHR13136:SF11">
    <property type="entry name" value="TESTIS-EXPRESSED PROTEIN 30"/>
    <property type="match status" value="1"/>
</dbReference>
<dbReference type="InterPro" id="IPR026555">
    <property type="entry name" value="NSL3/Tex30"/>
</dbReference>
<dbReference type="InterPro" id="IPR046879">
    <property type="entry name" value="KANL3/Tex30_Abhydrolase"/>
</dbReference>
<comment type="caution">
    <text evidence="2">The sequence shown here is derived from an EMBL/GenBank/DDBJ whole genome shotgun (WGS) entry which is preliminary data.</text>
</comment>
<dbReference type="Pfam" id="PF20408">
    <property type="entry name" value="Abhydrolase_11"/>
    <property type="match status" value="1"/>
</dbReference>
<dbReference type="PANTHER" id="PTHR13136">
    <property type="entry name" value="TESTIS DEVELOPMENT PROTEIN PRTD"/>
    <property type="match status" value="1"/>
</dbReference>
<protein>
    <submittedName>
        <fullName evidence="2">Dienelactone hydrolase</fullName>
    </submittedName>
</protein>
<dbReference type="Gene3D" id="3.40.50.1820">
    <property type="entry name" value="alpha/beta hydrolase"/>
    <property type="match status" value="1"/>
</dbReference>